<protein>
    <submittedName>
        <fullName evidence="1">Uncharacterized protein</fullName>
    </submittedName>
</protein>
<organism evidence="1 4">
    <name type="scientific">Neoroseomonas oryzicola</name>
    <dbReference type="NCBI Taxonomy" id="535904"/>
    <lineage>
        <taxon>Bacteria</taxon>
        <taxon>Pseudomonadati</taxon>
        <taxon>Pseudomonadota</taxon>
        <taxon>Alphaproteobacteria</taxon>
        <taxon>Acetobacterales</taxon>
        <taxon>Acetobacteraceae</taxon>
        <taxon>Neoroseomonas</taxon>
    </lineage>
</organism>
<reference evidence="1" key="3">
    <citation type="journal article" date="2021" name="Syst. Appl. Microbiol.">
        <title>Roseomonas hellenica sp. nov., isolated from roots of wild-growing Alkanna tinctoria.</title>
        <authorList>
            <person name="Rat A."/>
            <person name="Naranjo H.D."/>
            <person name="Lebbe L."/>
            <person name="Cnockaert M."/>
            <person name="Krigas N."/>
            <person name="Grigoriadou K."/>
            <person name="Maloupa E."/>
            <person name="Willems A."/>
        </authorList>
    </citation>
    <scope>NUCLEOTIDE SEQUENCE</scope>
    <source>
        <strain evidence="1">LMG 31161</strain>
    </source>
</reference>
<evidence type="ECO:0000313" key="2">
    <source>
        <dbReference type="EMBL" id="NKE20168.1"/>
    </source>
</evidence>
<keyword evidence="3" id="KW-1185">Reference proteome</keyword>
<dbReference type="RefSeq" id="WP_168044103.1">
    <property type="nucleotide sequence ID" value="NZ_JAAEDK010000060.1"/>
</dbReference>
<dbReference type="EMBL" id="JAAVUP010000021">
    <property type="protein sequence ID" value="NKE20168.1"/>
    <property type="molecule type" value="Genomic_DNA"/>
</dbReference>
<proteinExistence type="predicted"/>
<accession>A0A9X9WMV5</accession>
<dbReference type="Proteomes" id="UP000746741">
    <property type="component" value="Unassembled WGS sequence"/>
</dbReference>
<dbReference type="AlphaFoldDB" id="A0A9X9WMV5"/>
<evidence type="ECO:0000313" key="1">
    <source>
        <dbReference type="EMBL" id="MBR0661665.1"/>
    </source>
</evidence>
<dbReference type="EMBL" id="JAAEDK010000060">
    <property type="protein sequence ID" value="MBR0661665.1"/>
    <property type="molecule type" value="Genomic_DNA"/>
</dbReference>
<name>A0A9X9WMV5_9PROT</name>
<reference evidence="2 3" key="2">
    <citation type="submission" date="2020-02" db="EMBL/GenBank/DDBJ databases">
        <authorList>
            <person name="Sun Q."/>
            <person name="Inoue M."/>
        </authorList>
    </citation>
    <scope>NUCLEOTIDE SEQUENCE [LARGE SCALE GENOMIC DNA]</scope>
    <source>
        <strain evidence="2 3">KCTC 22478</strain>
    </source>
</reference>
<gene>
    <name evidence="2" type="ORF">GWK15_24650</name>
    <name evidence="1" type="ORF">GXW75_20590</name>
</gene>
<comment type="caution">
    <text evidence="1">The sequence shown here is derived from an EMBL/GenBank/DDBJ whole genome shotgun (WGS) entry which is preliminary data.</text>
</comment>
<reference evidence="1" key="1">
    <citation type="submission" date="2020-01" db="EMBL/GenBank/DDBJ databases">
        <authorList>
            <person name="Rat A."/>
        </authorList>
    </citation>
    <scope>NUCLEOTIDE SEQUENCE</scope>
    <source>
        <strain evidence="1">LMG 31161</strain>
    </source>
</reference>
<dbReference type="Proteomes" id="UP001138708">
    <property type="component" value="Unassembled WGS sequence"/>
</dbReference>
<evidence type="ECO:0000313" key="3">
    <source>
        <dbReference type="Proteomes" id="UP000746741"/>
    </source>
</evidence>
<sequence length="98" mass="10474">MSGEGSSERRWIAVAEDGRYVTLGRASDPSETEILNAEQALVAQGLAGWLAVMQGNPYVGTTPRLMEVRVLGKPKGSFDAAADACVAAILKRRRDVGR</sequence>
<evidence type="ECO:0000313" key="4">
    <source>
        <dbReference type="Proteomes" id="UP001138708"/>
    </source>
</evidence>